<dbReference type="Pfam" id="PF11743">
    <property type="entry name" value="DUF3301"/>
    <property type="match status" value="1"/>
</dbReference>
<name>A0A2A2FD20_9GAMM</name>
<dbReference type="AlphaFoldDB" id="A0A2A2FD20"/>
<dbReference type="InterPro" id="IPR021732">
    <property type="entry name" value="DUF3301"/>
</dbReference>
<evidence type="ECO:0000313" key="1">
    <source>
        <dbReference type="EMBL" id="PAU82475.1"/>
    </source>
</evidence>
<gene>
    <name evidence="1" type="ORF">CK501_00820</name>
</gene>
<protein>
    <recommendedName>
        <fullName evidence="3">DUF3301 domain-containing protein</fullName>
    </recommendedName>
</protein>
<evidence type="ECO:0008006" key="3">
    <source>
        <dbReference type="Google" id="ProtNLM"/>
    </source>
</evidence>
<dbReference type="Proteomes" id="UP000218896">
    <property type="component" value="Unassembled WGS sequence"/>
</dbReference>
<comment type="caution">
    <text evidence="1">The sequence shown here is derived from an EMBL/GenBank/DDBJ whole genome shotgun (WGS) entry which is preliminary data.</text>
</comment>
<proteinExistence type="predicted"/>
<accession>A0A2A2FD20</accession>
<dbReference type="OrthoDB" id="5959530at2"/>
<organism evidence="1 2">
    <name type="scientific">Halovibrio salipaludis</name>
    <dbReference type="NCBI Taxonomy" id="2032626"/>
    <lineage>
        <taxon>Bacteria</taxon>
        <taxon>Pseudomonadati</taxon>
        <taxon>Pseudomonadota</taxon>
        <taxon>Gammaproteobacteria</taxon>
        <taxon>Oceanospirillales</taxon>
        <taxon>Halomonadaceae</taxon>
        <taxon>Halovibrio</taxon>
    </lineage>
</organism>
<dbReference type="EMBL" id="NSKD01000001">
    <property type="protein sequence ID" value="PAU82475.1"/>
    <property type="molecule type" value="Genomic_DNA"/>
</dbReference>
<evidence type="ECO:0000313" key="2">
    <source>
        <dbReference type="Proteomes" id="UP000218896"/>
    </source>
</evidence>
<sequence>MDLTTLAILFALGFGGWYLWRALGTKEVALQAARRACERADVDLLDQSVCLSGIGVQRDQQGQLRLRRTFSFDFTATGEGRYRGRITLLGQRAESVVFDPHRF</sequence>
<reference evidence="1 2" key="1">
    <citation type="submission" date="2017-08" db="EMBL/GenBank/DDBJ databases">
        <title>Halovibrio sewagensis sp. nov., isolated from wastewater of high salinity.</title>
        <authorList>
            <person name="Dong X."/>
            <person name="Zhang G."/>
        </authorList>
    </citation>
    <scope>NUCLEOTIDE SEQUENCE [LARGE SCALE GENOMIC DNA]</scope>
    <source>
        <strain evidence="1 2">YL5-2</strain>
    </source>
</reference>
<keyword evidence="2" id="KW-1185">Reference proteome</keyword>